<feature type="region of interest" description="Disordered" evidence="1">
    <location>
        <begin position="164"/>
        <end position="199"/>
    </location>
</feature>
<name>A0A3S4ZY13_9PLAT</name>
<gene>
    <name evidence="2" type="ORF">PXEA_LOCUS515</name>
</gene>
<keyword evidence="3" id="KW-1185">Reference proteome</keyword>
<dbReference type="EMBL" id="CAAALY010000968">
    <property type="protein sequence ID" value="VEL07075.1"/>
    <property type="molecule type" value="Genomic_DNA"/>
</dbReference>
<protein>
    <submittedName>
        <fullName evidence="2">Uncharacterized protein</fullName>
    </submittedName>
</protein>
<dbReference type="Proteomes" id="UP000784294">
    <property type="component" value="Unassembled WGS sequence"/>
</dbReference>
<accession>A0A3S4ZY13</accession>
<proteinExistence type="predicted"/>
<comment type="caution">
    <text evidence="2">The sequence shown here is derived from an EMBL/GenBank/DDBJ whole genome shotgun (WGS) entry which is preliminary data.</text>
</comment>
<evidence type="ECO:0000313" key="3">
    <source>
        <dbReference type="Proteomes" id="UP000784294"/>
    </source>
</evidence>
<reference evidence="2" key="1">
    <citation type="submission" date="2018-11" db="EMBL/GenBank/DDBJ databases">
        <authorList>
            <consortium name="Pathogen Informatics"/>
        </authorList>
    </citation>
    <scope>NUCLEOTIDE SEQUENCE</scope>
</reference>
<organism evidence="2 3">
    <name type="scientific">Protopolystoma xenopodis</name>
    <dbReference type="NCBI Taxonomy" id="117903"/>
    <lineage>
        <taxon>Eukaryota</taxon>
        <taxon>Metazoa</taxon>
        <taxon>Spiralia</taxon>
        <taxon>Lophotrochozoa</taxon>
        <taxon>Platyhelminthes</taxon>
        <taxon>Monogenea</taxon>
        <taxon>Polyopisthocotylea</taxon>
        <taxon>Polystomatidea</taxon>
        <taxon>Polystomatidae</taxon>
        <taxon>Protopolystoma</taxon>
    </lineage>
</organism>
<evidence type="ECO:0000256" key="1">
    <source>
        <dbReference type="SAM" id="MobiDB-lite"/>
    </source>
</evidence>
<dbReference type="AlphaFoldDB" id="A0A3S4ZY13"/>
<sequence length="273" mass="29891">MPIKASEVEGEHGEENISLMQATSKSLNASVWPIFCLATPGEDSSPACADSQHSFSHITLESVSTTDSFGTFSKTVIVQQPLPELENNVNSICSRRMDGGFTPAGLEPLANIHTHSPLNPNWNHTDRGGLPFRDRLATCLRGMATKEIDVPFYPFVPSWLASPQPALRPTDSTSTAQADGDNNWPSRQDCSPDSFVGVSRQPQEPLFVPMTWDRGQGTCGNTVAVGRQSHARPPTCERLDNRKCCAKRQQLKEELRPRSIIGFPNGADESGRF</sequence>
<evidence type="ECO:0000313" key="2">
    <source>
        <dbReference type="EMBL" id="VEL07075.1"/>
    </source>
</evidence>